<evidence type="ECO:0000313" key="2">
    <source>
        <dbReference type="EMBL" id="KRR22255.1"/>
    </source>
</evidence>
<keyword evidence="3" id="KW-1185">Reference proteome</keyword>
<sequence>MGLQLVSRVAVDGKRPVSKASQTFESSAKARRLTFAAVAFFMTAFLMTALATATTSYAQSSTFAGMAGTWSGPGTVTLDDGSSERIRCRSTYKVIGASMEMALTCASDAYRFNLQAAVVSAGGEVSGTWSETSRNIGGTIQGRGAGGSFQVIAQAAGFAANISLKTTGNKQQIALRADSVFRAANISLSK</sequence>
<name>A0A0R3MVN7_9BRAD</name>
<dbReference type="RefSeq" id="WP_057845326.1">
    <property type="nucleotide sequence ID" value="NZ_LLYA01000166.1"/>
</dbReference>
<comment type="caution">
    <text evidence="2">The sequence shown here is derived from an EMBL/GenBank/DDBJ whole genome shotgun (WGS) entry which is preliminary data.</text>
</comment>
<dbReference type="Proteomes" id="UP000052023">
    <property type="component" value="Unassembled WGS sequence"/>
</dbReference>
<feature type="transmembrane region" description="Helical" evidence="1">
    <location>
        <begin position="33"/>
        <end position="53"/>
    </location>
</feature>
<keyword evidence="1" id="KW-1133">Transmembrane helix</keyword>
<proteinExistence type="predicted"/>
<gene>
    <name evidence="2" type="ORF">CQ13_29630</name>
</gene>
<keyword evidence="1" id="KW-0812">Transmembrane</keyword>
<dbReference type="EMBL" id="LLYA01000166">
    <property type="protein sequence ID" value="KRR22255.1"/>
    <property type="molecule type" value="Genomic_DNA"/>
</dbReference>
<accession>A0A0R3MVN7</accession>
<evidence type="ECO:0000256" key="1">
    <source>
        <dbReference type="SAM" id="Phobius"/>
    </source>
</evidence>
<dbReference type="AlphaFoldDB" id="A0A0R3MVN7"/>
<protein>
    <submittedName>
        <fullName evidence="2">Uncharacterized protein</fullName>
    </submittedName>
</protein>
<keyword evidence="1" id="KW-0472">Membrane</keyword>
<evidence type="ECO:0000313" key="3">
    <source>
        <dbReference type="Proteomes" id="UP000052023"/>
    </source>
</evidence>
<reference evidence="2 3" key="1">
    <citation type="submission" date="2014-03" db="EMBL/GenBank/DDBJ databases">
        <title>Bradyrhizobium valentinum sp. nov., isolated from effective nodules of Lupinus mariae-josephae, a lupine endemic of basic-lime soils in Eastern Spain.</title>
        <authorList>
            <person name="Duran D."/>
            <person name="Rey L."/>
            <person name="Navarro A."/>
            <person name="Busquets A."/>
            <person name="Imperial J."/>
            <person name="Ruiz-Argueso T."/>
        </authorList>
    </citation>
    <scope>NUCLEOTIDE SEQUENCE [LARGE SCALE GENOMIC DNA]</scope>
    <source>
        <strain evidence="2 3">Ro19</strain>
    </source>
</reference>
<organism evidence="2 3">
    <name type="scientific">Bradyrhizobium retamae</name>
    <dbReference type="NCBI Taxonomy" id="1300035"/>
    <lineage>
        <taxon>Bacteria</taxon>
        <taxon>Pseudomonadati</taxon>
        <taxon>Pseudomonadota</taxon>
        <taxon>Alphaproteobacteria</taxon>
        <taxon>Hyphomicrobiales</taxon>
        <taxon>Nitrobacteraceae</taxon>
        <taxon>Bradyrhizobium</taxon>
    </lineage>
</organism>